<dbReference type="OrthoDB" id="2799068at2759"/>
<reference evidence="2 3" key="1">
    <citation type="submission" date="2015-04" db="EMBL/GenBank/DDBJ databases">
        <title>Complete genome sequence of Schizopora paradoxa KUC8140, a cosmopolitan wood degrader in East Asia.</title>
        <authorList>
            <consortium name="DOE Joint Genome Institute"/>
            <person name="Min B."/>
            <person name="Park H."/>
            <person name="Jang Y."/>
            <person name="Kim J.-J."/>
            <person name="Kim K.H."/>
            <person name="Pangilinan J."/>
            <person name="Lipzen A."/>
            <person name="Riley R."/>
            <person name="Grigoriev I.V."/>
            <person name="Spatafora J.W."/>
            <person name="Choi I.-G."/>
        </authorList>
    </citation>
    <scope>NUCLEOTIDE SEQUENCE [LARGE SCALE GENOMIC DNA]</scope>
    <source>
        <strain evidence="2 3">KUC8140</strain>
    </source>
</reference>
<accession>A0A0H2RMQ5</accession>
<dbReference type="SUPFAM" id="SSF54695">
    <property type="entry name" value="POZ domain"/>
    <property type="match status" value="1"/>
</dbReference>
<organism evidence="2 3">
    <name type="scientific">Schizopora paradoxa</name>
    <dbReference type="NCBI Taxonomy" id="27342"/>
    <lineage>
        <taxon>Eukaryota</taxon>
        <taxon>Fungi</taxon>
        <taxon>Dikarya</taxon>
        <taxon>Basidiomycota</taxon>
        <taxon>Agaricomycotina</taxon>
        <taxon>Agaricomycetes</taxon>
        <taxon>Hymenochaetales</taxon>
        <taxon>Schizoporaceae</taxon>
        <taxon>Schizopora</taxon>
    </lineage>
</organism>
<sequence>MDVQMQDERGSKRRREDQDEPQRHDILWFPDGNVVLATDKYLFKVYKGLLSMHSSVFKGMFELPNVGGAIGGQNTGGVVQEEYEGVPLITLVGDKGEDVAHLLRALYERRYYKCYDSNTPLDVVVAILVLSVKYDFEDLMRDVVRQISGQFPMSLQSMDLVVGKDENIFGVDQLVCGLRLLEAAFQSGVEALLPILFFFCSNALIEDIFQLSDTMSPGCLHTLIKGRDRLIFKVNELVSDLPELLKFDMEESECLRQRRCPSEARYKCLSGLSKPFFFCVEGEDVVKDHLIHACANCRSSVVKSIEERREEIWAKIPSYFGYPGWEEMQAKLDEIENS</sequence>
<dbReference type="EMBL" id="KQ086235">
    <property type="protein sequence ID" value="KLO06116.1"/>
    <property type="molecule type" value="Genomic_DNA"/>
</dbReference>
<dbReference type="STRING" id="27342.A0A0H2RMQ5"/>
<dbReference type="AlphaFoldDB" id="A0A0H2RMQ5"/>
<evidence type="ECO:0000313" key="2">
    <source>
        <dbReference type="EMBL" id="KLO06116.1"/>
    </source>
</evidence>
<dbReference type="Gene3D" id="3.30.710.10">
    <property type="entry name" value="Potassium Channel Kv1.1, Chain A"/>
    <property type="match status" value="1"/>
</dbReference>
<evidence type="ECO:0000256" key="1">
    <source>
        <dbReference type="SAM" id="MobiDB-lite"/>
    </source>
</evidence>
<keyword evidence="3" id="KW-1185">Reference proteome</keyword>
<dbReference type="Proteomes" id="UP000053477">
    <property type="component" value="Unassembled WGS sequence"/>
</dbReference>
<evidence type="ECO:0000313" key="3">
    <source>
        <dbReference type="Proteomes" id="UP000053477"/>
    </source>
</evidence>
<gene>
    <name evidence="2" type="ORF">SCHPADRAFT_1002517</name>
</gene>
<proteinExistence type="predicted"/>
<protein>
    <recommendedName>
        <fullName evidence="4">BTB domain-containing protein</fullName>
    </recommendedName>
</protein>
<dbReference type="InterPro" id="IPR011333">
    <property type="entry name" value="SKP1/BTB/POZ_sf"/>
</dbReference>
<evidence type="ECO:0008006" key="4">
    <source>
        <dbReference type="Google" id="ProtNLM"/>
    </source>
</evidence>
<name>A0A0H2RMQ5_9AGAM</name>
<dbReference type="InParanoid" id="A0A0H2RMQ5"/>
<feature type="region of interest" description="Disordered" evidence="1">
    <location>
        <begin position="1"/>
        <end position="21"/>
    </location>
</feature>